<keyword evidence="1" id="KW-0175">Coiled coil</keyword>
<evidence type="ECO:0000256" key="1">
    <source>
        <dbReference type="SAM" id="Coils"/>
    </source>
</evidence>
<organism evidence="4">
    <name type="scientific">viral metagenome</name>
    <dbReference type="NCBI Taxonomy" id="1070528"/>
    <lineage>
        <taxon>unclassified sequences</taxon>
        <taxon>metagenomes</taxon>
        <taxon>organismal metagenomes</taxon>
    </lineage>
</organism>
<sequence>MSFASQIISSINKDDSSDDTIDTTKDTTIDTTIDTTKDIGFNTDIDTQIKNSNTYNPVSSSKISSEKGSNKSRISNSYTDSIVAQNIPYSFFGISAQAMILVISIGLITLRHNNIEVFSSLGDVIDTVINFTYEQFIVPLMYIFYTIFEPFIVILKASLWSSSKTVAVGARDLAEKNVVITDTITAPVLDKKTKINKSLQNEINNKQKSKKNNIENDDIDSSIQKKSDWCYIGEDQGVRKCVHTGDNKCMSDMMFTSYDNCVNNI</sequence>
<evidence type="ECO:0000313" key="4">
    <source>
        <dbReference type="EMBL" id="QHU29860.1"/>
    </source>
</evidence>
<feature type="transmembrane region" description="Helical" evidence="3">
    <location>
        <begin position="89"/>
        <end position="110"/>
    </location>
</feature>
<dbReference type="EMBL" id="MN740497">
    <property type="protein sequence ID" value="QHU29860.1"/>
    <property type="molecule type" value="Genomic_DNA"/>
</dbReference>
<evidence type="ECO:0000256" key="2">
    <source>
        <dbReference type="SAM" id="MobiDB-lite"/>
    </source>
</evidence>
<feature type="region of interest" description="Disordered" evidence="2">
    <location>
        <begin position="1"/>
        <end position="25"/>
    </location>
</feature>
<dbReference type="AlphaFoldDB" id="A0A6C0LHH2"/>
<proteinExistence type="predicted"/>
<feature type="transmembrane region" description="Helical" evidence="3">
    <location>
        <begin position="136"/>
        <end position="155"/>
    </location>
</feature>
<reference evidence="4" key="1">
    <citation type="journal article" date="2020" name="Nature">
        <title>Giant virus diversity and host interactions through global metagenomics.</title>
        <authorList>
            <person name="Schulz F."/>
            <person name="Roux S."/>
            <person name="Paez-Espino D."/>
            <person name="Jungbluth S."/>
            <person name="Walsh D.A."/>
            <person name="Denef V.J."/>
            <person name="McMahon K.D."/>
            <person name="Konstantinidis K.T."/>
            <person name="Eloe-Fadrosh E.A."/>
            <person name="Kyrpides N.C."/>
            <person name="Woyke T."/>
        </authorList>
    </citation>
    <scope>NUCLEOTIDE SEQUENCE</scope>
    <source>
        <strain evidence="4">GVMAG-M-3300027810-10</strain>
    </source>
</reference>
<keyword evidence="3" id="KW-0812">Transmembrane</keyword>
<accession>A0A6C0LHH2</accession>
<keyword evidence="3" id="KW-0472">Membrane</keyword>
<evidence type="ECO:0000256" key="3">
    <source>
        <dbReference type="SAM" id="Phobius"/>
    </source>
</evidence>
<name>A0A6C0LHH2_9ZZZZ</name>
<keyword evidence="3" id="KW-1133">Transmembrane helix</keyword>
<feature type="coiled-coil region" evidence="1">
    <location>
        <begin position="189"/>
        <end position="216"/>
    </location>
</feature>
<protein>
    <submittedName>
        <fullName evidence="4">Uncharacterized protein</fullName>
    </submittedName>
</protein>